<feature type="compositionally biased region" description="Acidic residues" evidence="1">
    <location>
        <begin position="119"/>
        <end position="132"/>
    </location>
</feature>
<evidence type="ECO:0000256" key="1">
    <source>
        <dbReference type="SAM" id="MobiDB-lite"/>
    </source>
</evidence>
<organism evidence="2">
    <name type="scientific">Tanacetum cinerariifolium</name>
    <name type="common">Dalmatian daisy</name>
    <name type="synonym">Chrysanthemum cinerariifolium</name>
    <dbReference type="NCBI Taxonomy" id="118510"/>
    <lineage>
        <taxon>Eukaryota</taxon>
        <taxon>Viridiplantae</taxon>
        <taxon>Streptophyta</taxon>
        <taxon>Embryophyta</taxon>
        <taxon>Tracheophyta</taxon>
        <taxon>Spermatophyta</taxon>
        <taxon>Magnoliopsida</taxon>
        <taxon>eudicotyledons</taxon>
        <taxon>Gunneridae</taxon>
        <taxon>Pentapetalae</taxon>
        <taxon>asterids</taxon>
        <taxon>campanulids</taxon>
        <taxon>Asterales</taxon>
        <taxon>Asteraceae</taxon>
        <taxon>Asteroideae</taxon>
        <taxon>Anthemideae</taxon>
        <taxon>Anthemidinae</taxon>
        <taxon>Tanacetum</taxon>
    </lineage>
</organism>
<feature type="non-terminal residue" evidence="2">
    <location>
        <position position="1"/>
    </location>
</feature>
<protein>
    <submittedName>
        <fullName evidence="2">Uncharacterized protein</fullName>
    </submittedName>
</protein>
<sequence length="179" mass="19774">GDSDTSLTPPIATPTPITTVAPVPRLSAAAKRKQPAKAKSSADLSKVARTEAEQLKIVLRRSRQETHISQHGGSSTDEGTGSKPRVPDVPSDDSEEELSWKSSNDKEVGSHKEGKETNDDSDDGSDKDSEETVNLELVKMVMTTMMKMTMTMMMIKRLLRMMKSSKRRVQEAMKLERVE</sequence>
<feature type="compositionally biased region" description="Basic and acidic residues" evidence="1">
    <location>
        <begin position="103"/>
        <end position="118"/>
    </location>
</feature>
<name>A0A699V168_TANCI</name>
<feature type="compositionally biased region" description="Polar residues" evidence="1">
    <location>
        <begin position="69"/>
        <end position="79"/>
    </location>
</feature>
<accession>A0A699V168</accession>
<feature type="region of interest" description="Disordered" evidence="1">
    <location>
        <begin position="1"/>
        <end position="132"/>
    </location>
</feature>
<proteinExistence type="predicted"/>
<feature type="non-terminal residue" evidence="2">
    <location>
        <position position="179"/>
    </location>
</feature>
<dbReference type="EMBL" id="BKCJ011380201">
    <property type="protein sequence ID" value="GFD27833.1"/>
    <property type="molecule type" value="Genomic_DNA"/>
</dbReference>
<dbReference type="AlphaFoldDB" id="A0A699V168"/>
<feature type="compositionally biased region" description="Low complexity" evidence="1">
    <location>
        <begin position="8"/>
        <end position="29"/>
    </location>
</feature>
<evidence type="ECO:0000313" key="2">
    <source>
        <dbReference type="EMBL" id="GFD27833.1"/>
    </source>
</evidence>
<reference evidence="2" key="1">
    <citation type="journal article" date="2019" name="Sci. Rep.">
        <title>Draft genome of Tanacetum cinerariifolium, the natural source of mosquito coil.</title>
        <authorList>
            <person name="Yamashiro T."/>
            <person name="Shiraishi A."/>
            <person name="Satake H."/>
            <person name="Nakayama K."/>
        </authorList>
    </citation>
    <scope>NUCLEOTIDE SEQUENCE</scope>
</reference>
<comment type="caution">
    <text evidence="2">The sequence shown here is derived from an EMBL/GenBank/DDBJ whole genome shotgun (WGS) entry which is preliminary data.</text>
</comment>
<gene>
    <name evidence="2" type="ORF">Tci_899802</name>
</gene>